<dbReference type="Gene3D" id="2.160.10.10">
    <property type="entry name" value="Hexapeptide repeat proteins"/>
    <property type="match status" value="1"/>
</dbReference>
<evidence type="ECO:0000313" key="4">
    <source>
        <dbReference type="Proteomes" id="UP000235778"/>
    </source>
</evidence>
<sequence length="167" mass="17913">MLRNKLLLLYSWLIWFATFFIPDTGITMRFRGFLYSLAMKKSGKNLQVSSGTKLYGLNSITVGDNVYIATNVVINAGGCIDIGSEVLIGIGAIIVSGNHTIKNGSYRFGTPQQKTITIGFGSWIAAGVVLVAGSSIPNSSLVTPNSVIYKTLDLPGIYSGSSIRKIK</sequence>
<gene>
    <name evidence="3" type="ORF">BCV30_21870</name>
</gene>
<dbReference type="AlphaFoldDB" id="A0A2N7C6G8"/>
<reference evidence="4" key="1">
    <citation type="submission" date="2016-07" db="EMBL/GenBank/DDBJ databases">
        <title>Nontailed viruses are major unrecognized killers of bacteria in the ocean.</title>
        <authorList>
            <person name="Kauffman K."/>
            <person name="Hussain F."/>
            <person name="Yang J."/>
            <person name="Arevalo P."/>
            <person name="Brown J."/>
            <person name="Cutler M."/>
            <person name="Kelly L."/>
            <person name="Polz M.F."/>
        </authorList>
    </citation>
    <scope>NUCLEOTIDE SEQUENCE [LARGE SCALE GENOMIC DNA]</scope>
    <source>
        <strain evidence="4">10N.286.55.C1</strain>
    </source>
</reference>
<comment type="similarity">
    <text evidence="1">Belongs to the transferase hexapeptide repeat family.</text>
</comment>
<keyword evidence="2" id="KW-0808">Transferase</keyword>
<evidence type="ECO:0000256" key="2">
    <source>
        <dbReference type="ARBA" id="ARBA00022679"/>
    </source>
</evidence>
<name>A0A2N7C6G8_9VIBR</name>
<dbReference type="Proteomes" id="UP000235778">
    <property type="component" value="Unassembled WGS sequence"/>
</dbReference>
<protein>
    <recommendedName>
        <fullName evidence="5">Acyltransferase</fullName>
    </recommendedName>
</protein>
<dbReference type="InterPro" id="IPR051159">
    <property type="entry name" value="Hexapeptide_acetyltransf"/>
</dbReference>
<dbReference type="InterPro" id="IPR011004">
    <property type="entry name" value="Trimer_LpxA-like_sf"/>
</dbReference>
<dbReference type="PANTHER" id="PTHR23416">
    <property type="entry name" value="SIALIC ACID SYNTHASE-RELATED"/>
    <property type="match status" value="1"/>
</dbReference>
<dbReference type="GO" id="GO:0005829">
    <property type="term" value="C:cytosol"/>
    <property type="evidence" value="ECO:0007669"/>
    <property type="project" value="TreeGrafter"/>
</dbReference>
<proteinExistence type="inferred from homology"/>
<dbReference type="RefSeq" id="WP_102266659.1">
    <property type="nucleotide sequence ID" value="NZ_MCSH01000044.1"/>
</dbReference>
<comment type="caution">
    <text evidence="3">The sequence shown here is derived from an EMBL/GenBank/DDBJ whole genome shotgun (WGS) entry which is preliminary data.</text>
</comment>
<evidence type="ECO:0000313" key="3">
    <source>
        <dbReference type="EMBL" id="PME72261.1"/>
    </source>
</evidence>
<organism evidence="3 4">
    <name type="scientific">Vibrio lentus</name>
    <dbReference type="NCBI Taxonomy" id="136468"/>
    <lineage>
        <taxon>Bacteria</taxon>
        <taxon>Pseudomonadati</taxon>
        <taxon>Pseudomonadota</taxon>
        <taxon>Gammaproteobacteria</taxon>
        <taxon>Vibrionales</taxon>
        <taxon>Vibrionaceae</taxon>
        <taxon>Vibrio</taxon>
    </lineage>
</organism>
<evidence type="ECO:0000256" key="1">
    <source>
        <dbReference type="ARBA" id="ARBA00007274"/>
    </source>
</evidence>
<dbReference type="SUPFAM" id="SSF51161">
    <property type="entry name" value="Trimeric LpxA-like enzymes"/>
    <property type="match status" value="1"/>
</dbReference>
<evidence type="ECO:0008006" key="5">
    <source>
        <dbReference type="Google" id="ProtNLM"/>
    </source>
</evidence>
<accession>A0A2N7C6G8</accession>
<dbReference type="EMBL" id="MCSI01000031">
    <property type="protein sequence ID" value="PME72261.1"/>
    <property type="molecule type" value="Genomic_DNA"/>
</dbReference>
<dbReference type="PANTHER" id="PTHR23416:SF23">
    <property type="entry name" value="ACETYLTRANSFERASE C18B11.09C-RELATED"/>
    <property type="match status" value="1"/>
</dbReference>
<dbReference type="GO" id="GO:0008374">
    <property type="term" value="F:O-acyltransferase activity"/>
    <property type="evidence" value="ECO:0007669"/>
    <property type="project" value="TreeGrafter"/>
</dbReference>